<name>A0A0E9T4F9_ANGAN</name>
<feature type="signal peptide" evidence="1">
    <location>
        <begin position="1"/>
        <end position="26"/>
    </location>
</feature>
<keyword evidence="1" id="KW-0732">Signal</keyword>
<evidence type="ECO:0000313" key="2">
    <source>
        <dbReference type="EMBL" id="JAH47855.1"/>
    </source>
</evidence>
<sequence length="51" mass="5962">MRCLFLMFTFRSFHFLNMILLQPGLGSDCDRMNYKGNEWGMGQGNVLQTNQ</sequence>
<organism evidence="2">
    <name type="scientific">Anguilla anguilla</name>
    <name type="common">European freshwater eel</name>
    <name type="synonym">Muraena anguilla</name>
    <dbReference type="NCBI Taxonomy" id="7936"/>
    <lineage>
        <taxon>Eukaryota</taxon>
        <taxon>Metazoa</taxon>
        <taxon>Chordata</taxon>
        <taxon>Craniata</taxon>
        <taxon>Vertebrata</taxon>
        <taxon>Euteleostomi</taxon>
        <taxon>Actinopterygii</taxon>
        <taxon>Neopterygii</taxon>
        <taxon>Teleostei</taxon>
        <taxon>Anguilliformes</taxon>
        <taxon>Anguillidae</taxon>
        <taxon>Anguilla</taxon>
    </lineage>
</organism>
<reference evidence="2" key="1">
    <citation type="submission" date="2014-11" db="EMBL/GenBank/DDBJ databases">
        <authorList>
            <person name="Amaro Gonzalez C."/>
        </authorList>
    </citation>
    <scope>NUCLEOTIDE SEQUENCE</scope>
</reference>
<protein>
    <submittedName>
        <fullName evidence="2">Uncharacterized protein</fullName>
    </submittedName>
</protein>
<reference evidence="2" key="2">
    <citation type="journal article" date="2015" name="Fish Shellfish Immunol.">
        <title>Early steps in the European eel (Anguilla anguilla)-Vibrio vulnificus interaction in the gills: Role of the RtxA13 toxin.</title>
        <authorList>
            <person name="Callol A."/>
            <person name="Pajuelo D."/>
            <person name="Ebbesson L."/>
            <person name="Teles M."/>
            <person name="MacKenzie S."/>
            <person name="Amaro C."/>
        </authorList>
    </citation>
    <scope>NUCLEOTIDE SEQUENCE</scope>
</reference>
<dbReference type="EMBL" id="GBXM01060722">
    <property type="protein sequence ID" value="JAH47855.1"/>
    <property type="molecule type" value="Transcribed_RNA"/>
</dbReference>
<dbReference type="AlphaFoldDB" id="A0A0E9T4F9"/>
<feature type="chain" id="PRO_5002433186" evidence="1">
    <location>
        <begin position="27"/>
        <end position="51"/>
    </location>
</feature>
<proteinExistence type="predicted"/>
<evidence type="ECO:0000256" key="1">
    <source>
        <dbReference type="SAM" id="SignalP"/>
    </source>
</evidence>
<accession>A0A0E9T4F9</accession>